<proteinExistence type="predicted"/>
<dbReference type="AlphaFoldDB" id="A0A9N9BX14"/>
<protein>
    <submittedName>
        <fullName evidence="1">2117_t:CDS:1</fullName>
    </submittedName>
</protein>
<keyword evidence="2" id="KW-1185">Reference proteome</keyword>
<feature type="non-terminal residue" evidence="1">
    <location>
        <position position="59"/>
    </location>
</feature>
<dbReference type="EMBL" id="CAJVPS010002891">
    <property type="protein sequence ID" value="CAG8578499.1"/>
    <property type="molecule type" value="Genomic_DNA"/>
</dbReference>
<gene>
    <name evidence="1" type="ORF">ALEPTO_LOCUS7146</name>
</gene>
<dbReference type="Proteomes" id="UP000789508">
    <property type="component" value="Unassembled WGS sequence"/>
</dbReference>
<organism evidence="1 2">
    <name type="scientific">Ambispora leptoticha</name>
    <dbReference type="NCBI Taxonomy" id="144679"/>
    <lineage>
        <taxon>Eukaryota</taxon>
        <taxon>Fungi</taxon>
        <taxon>Fungi incertae sedis</taxon>
        <taxon>Mucoromycota</taxon>
        <taxon>Glomeromycotina</taxon>
        <taxon>Glomeromycetes</taxon>
        <taxon>Archaeosporales</taxon>
        <taxon>Ambisporaceae</taxon>
        <taxon>Ambispora</taxon>
    </lineage>
</organism>
<evidence type="ECO:0000313" key="2">
    <source>
        <dbReference type="Proteomes" id="UP000789508"/>
    </source>
</evidence>
<reference evidence="1" key="1">
    <citation type="submission" date="2021-06" db="EMBL/GenBank/DDBJ databases">
        <authorList>
            <person name="Kallberg Y."/>
            <person name="Tangrot J."/>
            <person name="Rosling A."/>
        </authorList>
    </citation>
    <scope>NUCLEOTIDE SEQUENCE</scope>
    <source>
        <strain evidence="1">FL130A</strain>
    </source>
</reference>
<comment type="caution">
    <text evidence="1">The sequence shown here is derived from an EMBL/GenBank/DDBJ whole genome shotgun (WGS) entry which is preliminary data.</text>
</comment>
<name>A0A9N9BX14_9GLOM</name>
<accession>A0A9N9BX14</accession>
<evidence type="ECO:0000313" key="1">
    <source>
        <dbReference type="EMBL" id="CAG8578499.1"/>
    </source>
</evidence>
<sequence>ANSPATTTTSTTNTAITNVNATIEIPTDEGYNDGYEEPKQKIEIPTWITQLSEEQRAVQ</sequence>